<reference evidence="1 2" key="1">
    <citation type="journal article" date="2010" name="Stand. Genomic Sci.">
        <title>Complete genome sequence of Spirosoma linguale type strain (1).</title>
        <authorList>
            <person name="Lail K."/>
            <person name="Sikorski J."/>
            <person name="Saunders E."/>
            <person name="Lapidus A."/>
            <person name="Glavina Del Rio T."/>
            <person name="Copeland A."/>
            <person name="Tice H."/>
            <person name="Cheng J.-F."/>
            <person name="Lucas S."/>
            <person name="Nolan M."/>
            <person name="Bruce D."/>
            <person name="Goodwin L."/>
            <person name="Pitluck S."/>
            <person name="Ivanova N."/>
            <person name="Mavromatis K."/>
            <person name="Ovchinnikova G."/>
            <person name="Pati A."/>
            <person name="Chen A."/>
            <person name="Palaniappan K."/>
            <person name="Land M."/>
            <person name="Hauser L."/>
            <person name="Chang Y.-J."/>
            <person name="Jeffries C.D."/>
            <person name="Chain P."/>
            <person name="Brettin T."/>
            <person name="Detter J.C."/>
            <person name="Schuetze A."/>
            <person name="Rohde M."/>
            <person name="Tindall B.J."/>
            <person name="Goeker M."/>
            <person name="Bristow J."/>
            <person name="Eisen J.A."/>
            <person name="Markowitz V."/>
            <person name="Hugenholtz P."/>
            <person name="Kyrpides N.C."/>
            <person name="Klenk H.-P."/>
            <person name="Chen F."/>
        </authorList>
    </citation>
    <scope>NUCLEOTIDE SEQUENCE [LARGE SCALE GENOMIC DNA]</scope>
    <source>
        <strain evidence="2">ATCC 33905 / DSM 74 / LMG 10896 / Claus 1</strain>
    </source>
</reference>
<dbReference type="AlphaFoldDB" id="D2QC83"/>
<gene>
    <name evidence="1" type="ordered locus">Slin_0122</name>
</gene>
<dbReference type="RefSeq" id="WP_012924746.1">
    <property type="nucleotide sequence ID" value="NC_013730.1"/>
</dbReference>
<proteinExistence type="predicted"/>
<accession>D2QC83</accession>
<organism evidence="1 2">
    <name type="scientific">Spirosoma linguale (strain ATCC 33905 / DSM 74 / LMG 10896 / Claus 1)</name>
    <dbReference type="NCBI Taxonomy" id="504472"/>
    <lineage>
        <taxon>Bacteria</taxon>
        <taxon>Pseudomonadati</taxon>
        <taxon>Bacteroidota</taxon>
        <taxon>Cytophagia</taxon>
        <taxon>Cytophagales</taxon>
        <taxon>Cytophagaceae</taxon>
        <taxon>Spirosoma</taxon>
    </lineage>
</organism>
<dbReference type="Proteomes" id="UP000002028">
    <property type="component" value="Chromosome"/>
</dbReference>
<dbReference type="eggNOG" id="ENOG50331C4">
    <property type="taxonomic scope" value="Bacteria"/>
</dbReference>
<protein>
    <submittedName>
        <fullName evidence="1">Uncharacterized protein</fullName>
    </submittedName>
</protein>
<dbReference type="KEGG" id="sli:Slin_0122"/>
<dbReference type="HOGENOM" id="CLU_1991274_0_0_10"/>
<dbReference type="EMBL" id="CP001769">
    <property type="protein sequence ID" value="ADB36194.1"/>
    <property type="molecule type" value="Genomic_DNA"/>
</dbReference>
<keyword evidence="2" id="KW-1185">Reference proteome</keyword>
<name>D2QC83_SPILD</name>
<sequence length="125" mass="14435">MQLYLPTDNPLIYNYYDTTVELVEVMELCQGCPEVGYLLINSMAFNQDLRFGTNVLFTGYWLILPQFVSSWKTSGFKLCAIDLRTNTLYEISQIEPLAIPYKVEEKEVKYFIDLANQTSKTVVLP</sequence>
<evidence type="ECO:0000313" key="2">
    <source>
        <dbReference type="Proteomes" id="UP000002028"/>
    </source>
</evidence>
<evidence type="ECO:0000313" key="1">
    <source>
        <dbReference type="EMBL" id="ADB36194.1"/>
    </source>
</evidence>